<dbReference type="EMBL" id="GBRH01233188">
    <property type="protein sequence ID" value="JAD64707.1"/>
    <property type="molecule type" value="Transcribed_RNA"/>
</dbReference>
<evidence type="ECO:0000256" key="3">
    <source>
        <dbReference type="PROSITE-ProRule" id="PRU00708"/>
    </source>
</evidence>
<protein>
    <recommendedName>
        <fullName evidence="5">Pentatricopeptide repeat-containing protein</fullName>
    </recommendedName>
</protein>
<dbReference type="InterPro" id="IPR011990">
    <property type="entry name" value="TPR-like_helical_dom_sf"/>
</dbReference>
<proteinExistence type="predicted"/>
<evidence type="ECO:0000313" key="4">
    <source>
        <dbReference type="EMBL" id="JAD64707.1"/>
    </source>
</evidence>
<dbReference type="PANTHER" id="PTHR47926">
    <property type="entry name" value="PENTATRICOPEPTIDE REPEAT-CONTAINING PROTEIN"/>
    <property type="match status" value="1"/>
</dbReference>
<dbReference type="PROSITE" id="PS51375">
    <property type="entry name" value="PPR"/>
    <property type="match status" value="3"/>
</dbReference>
<dbReference type="InterPro" id="IPR002885">
    <property type="entry name" value="PPR_rpt"/>
</dbReference>
<keyword evidence="1" id="KW-0677">Repeat</keyword>
<dbReference type="Pfam" id="PF01535">
    <property type="entry name" value="PPR"/>
    <property type="match status" value="2"/>
</dbReference>
<dbReference type="GO" id="GO:0003723">
    <property type="term" value="F:RNA binding"/>
    <property type="evidence" value="ECO:0007669"/>
    <property type="project" value="InterPro"/>
</dbReference>
<sequence>MPRRNVFSHNALLAAHACDSRLAAALFARIPDPDLVSYNTLLASLGSAGLAADALRLFMSMRRGDIPVDGFTVSSAVSAVTGIAVLAQLRAFAVVSGLDAYASVKNSFMSGYGKGGLLEEAEKVFADMGDSARNHVSWNCMIAVYGQYGHGRKATELFQDMARQGFAADSCTLASVLSAFATAQDLNAGMELHGRLIKGKFTRDPHVGSGLVDLYSKCDSIQDACKAFSEVDKPDLVLWNTLISGYLLHDEISEEALLSFRRMQRAGLYPDDCSFVSVIRACCNMSSPSQGQQLHA</sequence>
<dbReference type="PANTHER" id="PTHR47926:SF505">
    <property type="entry name" value="PENTATRICOPEPTIDE REPEAT (PPR) SUPERFAMILY PROTEIN"/>
    <property type="match status" value="1"/>
</dbReference>
<dbReference type="GO" id="GO:0009451">
    <property type="term" value="P:RNA modification"/>
    <property type="evidence" value="ECO:0007669"/>
    <property type="project" value="InterPro"/>
</dbReference>
<dbReference type="NCBIfam" id="TIGR00756">
    <property type="entry name" value="PPR"/>
    <property type="match status" value="4"/>
</dbReference>
<reference evidence="4" key="2">
    <citation type="journal article" date="2015" name="Data Brief">
        <title>Shoot transcriptome of the giant reed, Arundo donax.</title>
        <authorList>
            <person name="Barrero R.A."/>
            <person name="Guerrero F.D."/>
            <person name="Moolhuijzen P."/>
            <person name="Goolsby J.A."/>
            <person name="Tidwell J."/>
            <person name="Bellgard S.E."/>
            <person name="Bellgard M.I."/>
        </authorList>
    </citation>
    <scope>NUCLEOTIDE SEQUENCE</scope>
    <source>
        <tissue evidence="4">Shoot tissue taken approximately 20 cm above the soil surface</tissue>
    </source>
</reference>
<feature type="repeat" description="PPR" evidence="3">
    <location>
        <begin position="134"/>
        <end position="168"/>
    </location>
</feature>
<dbReference type="InterPro" id="IPR046960">
    <property type="entry name" value="PPR_At4g14850-like_plant"/>
</dbReference>
<evidence type="ECO:0000256" key="2">
    <source>
        <dbReference type="ARBA" id="ARBA00022946"/>
    </source>
</evidence>
<dbReference type="AlphaFoldDB" id="A0A0A9BZK9"/>
<dbReference type="Pfam" id="PF13041">
    <property type="entry name" value="PPR_2"/>
    <property type="match status" value="2"/>
</dbReference>
<evidence type="ECO:0000256" key="1">
    <source>
        <dbReference type="ARBA" id="ARBA00022737"/>
    </source>
</evidence>
<dbReference type="FunFam" id="1.25.40.10:FF:000351">
    <property type="entry name" value="Pentatricopeptide repeat-containing protein"/>
    <property type="match status" value="1"/>
</dbReference>
<name>A0A0A9BZK9_ARUDO</name>
<reference evidence="4" key="1">
    <citation type="submission" date="2014-09" db="EMBL/GenBank/DDBJ databases">
        <authorList>
            <person name="Magalhaes I.L.F."/>
            <person name="Oliveira U."/>
            <person name="Santos F.R."/>
            <person name="Vidigal T.H.D.A."/>
            <person name="Brescovit A.D."/>
            <person name="Santos A.J."/>
        </authorList>
    </citation>
    <scope>NUCLEOTIDE SEQUENCE</scope>
    <source>
        <tissue evidence="4">Shoot tissue taken approximately 20 cm above the soil surface</tissue>
    </source>
</reference>
<dbReference type="Gene3D" id="1.25.40.10">
    <property type="entry name" value="Tetratricopeptide repeat domain"/>
    <property type="match status" value="3"/>
</dbReference>
<feature type="repeat" description="PPR" evidence="3">
    <location>
        <begin position="34"/>
        <end position="68"/>
    </location>
</feature>
<accession>A0A0A9BZK9</accession>
<keyword evidence="2" id="KW-0809">Transit peptide</keyword>
<evidence type="ECO:0008006" key="5">
    <source>
        <dbReference type="Google" id="ProtNLM"/>
    </source>
</evidence>
<organism evidence="4">
    <name type="scientific">Arundo donax</name>
    <name type="common">Giant reed</name>
    <name type="synonym">Donax arundinaceus</name>
    <dbReference type="NCBI Taxonomy" id="35708"/>
    <lineage>
        <taxon>Eukaryota</taxon>
        <taxon>Viridiplantae</taxon>
        <taxon>Streptophyta</taxon>
        <taxon>Embryophyta</taxon>
        <taxon>Tracheophyta</taxon>
        <taxon>Spermatophyta</taxon>
        <taxon>Magnoliopsida</taxon>
        <taxon>Liliopsida</taxon>
        <taxon>Poales</taxon>
        <taxon>Poaceae</taxon>
        <taxon>PACMAD clade</taxon>
        <taxon>Arundinoideae</taxon>
        <taxon>Arundineae</taxon>
        <taxon>Arundo</taxon>
    </lineage>
</organism>
<feature type="repeat" description="PPR" evidence="3">
    <location>
        <begin position="235"/>
        <end position="270"/>
    </location>
</feature>